<dbReference type="Pfam" id="PF07886">
    <property type="entry name" value="BA14K"/>
    <property type="match status" value="1"/>
</dbReference>
<keyword evidence="4" id="KW-0472">Membrane</keyword>
<evidence type="ECO:0000256" key="3">
    <source>
        <dbReference type="ARBA" id="ARBA00020552"/>
    </source>
</evidence>
<organism evidence="7 8">
    <name type="scientific">Rhizobium rosettiformans</name>
    <dbReference type="NCBI Taxonomy" id="1368430"/>
    <lineage>
        <taxon>Bacteria</taxon>
        <taxon>Pseudomonadati</taxon>
        <taxon>Pseudomonadota</taxon>
        <taxon>Alphaproteobacteria</taxon>
        <taxon>Hyphomicrobiales</taxon>
        <taxon>Rhizobiaceae</taxon>
        <taxon>Rhizobium/Agrobacterium group</taxon>
        <taxon>Rhizobium</taxon>
    </lineage>
</organism>
<name>A0ABX7EVP6_9HYPH</name>
<evidence type="ECO:0000256" key="2">
    <source>
        <dbReference type="ARBA" id="ARBA00010270"/>
    </source>
</evidence>
<keyword evidence="8" id="KW-1185">Reference proteome</keyword>
<gene>
    <name evidence="7" type="ORF">D4A92_11955</name>
</gene>
<comment type="function">
    <text evidence="6">Has immunoglobulin-binding and hemagglutination properties, and can bind to mannose. Essential for virulence. May be involved in LPS biosynthesis or polysaccharide transport.</text>
</comment>
<evidence type="ECO:0000313" key="8">
    <source>
        <dbReference type="Proteomes" id="UP000596351"/>
    </source>
</evidence>
<evidence type="ECO:0000256" key="4">
    <source>
        <dbReference type="ARBA" id="ARBA00022475"/>
    </source>
</evidence>
<evidence type="ECO:0000256" key="6">
    <source>
        <dbReference type="ARBA" id="ARBA00025321"/>
    </source>
</evidence>
<accession>A0ABX7EVP6</accession>
<keyword evidence="5" id="KW-0430">Lectin</keyword>
<reference evidence="7 8" key="1">
    <citation type="submission" date="2018-09" db="EMBL/GenBank/DDBJ databases">
        <title>Rhizobium sp. MAE2-X.</title>
        <authorList>
            <person name="Lee Y."/>
            <person name="Jeon C.O."/>
        </authorList>
    </citation>
    <scope>NUCLEOTIDE SEQUENCE [LARGE SCALE GENOMIC DNA]</scope>
    <source>
        <strain evidence="7 8">MAE2-X</strain>
    </source>
</reference>
<evidence type="ECO:0000256" key="1">
    <source>
        <dbReference type="ARBA" id="ARBA00004167"/>
    </source>
</evidence>
<dbReference type="Proteomes" id="UP000596351">
    <property type="component" value="Chromosome"/>
</dbReference>
<comment type="similarity">
    <text evidence="2">Belongs to the BA14k family.</text>
</comment>
<proteinExistence type="inferred from homology"/>
<comment type="subcellular location">
    <subcellularLocation>
        <location evidence="1">Membrane</location>
        <topology evidence="1">Single-pass membrane protein</topology>
    </subcellularLocation>
</comment>
<dbReference type="InterPro" id="IPR012413">
    <property type="entry name" value="BA14K"/>
</dbReference>
<dbReference type="EMBL" id="CP032405">
    <property type="protein sequence ID" value="QRF52102.1"/>
    <property type="molecule type" value="Genomic_DNA"/>
</dbReference>
<evidence type="ECO:0000313" key="7">
    <source>
        <dbReference type="EMBL" id="QRF52102.1"/>
    </source>
</evidence>
<sequence>MEACDRHMRSDLASAMKAGWSTVSPGQGGSRMKLVSAFAVACLALAGVMTSGTDVRAGGIEVRIYQSHTSYRHYERVTVYSRHHVYRGHGHRLHRPGYVYRNGLWFSPRSMRAGVIVDRPVPRRHVVQYSAGINPKHYSWCAERYRSYHWRSNSFQPYHGPRRTCLSPYY</sequence>
<protein>
    <recommendedName>
        <fullName evidence="3">Lectin-like protein BA14k</fullName>
    </recommendedName>
</protein>
<keyword evidence="4" id="KW-1003">Cell membrane</keyword>
<evidence type="ECO:0000256" key="5">
    <source>
        <dbReference type="ARBA" id="ARBA00022734"/>
    </source>
</evidence>